<organism evidence="1 2">
    <name type="scientific">Actinopolymorpha cephalotaxi</name>
    <dbReference type="NCBI Taxonomy" id="504797"/>
    <lineage>
        <taxon>Bacteria</taxon>
        <taxon>Bacillati</taxon>
        <taxon>Actinomycetota</taxon>
        <taxon>Actinomycetes</taxon>
        <taxon>Propionibacteriales</taxon>
        <taxon>Actinopolymorphaceae</taxon>
        <taxon>Actinopolymorpha</taxon>
    </lineage>
</organism>
<name>A0ABX2SAX3_9ACTN</name>
<accession>A0ABX2SAX3</accession>
<dbReference type="Proteomes" id="UP000533017">
    <property type="component" value="Unassembled WGS sequence"/>
</dbReference>
<comment type="caution">
    <text evidence="1">The sequence shown here is derived from an EMBL/GenBank/DDBJ whole genome shotgun (WGS) entry which is preliminary data.</text>
</comment>
<reference evidence="1 2" key="1">
    <citation type="submission" date="2020-07" db="EMBL/GenBank/DDBJ databases">
        <title>Sequencing the genomes of 1000 actinobacteria strains.</title>
        <authorList>
            <person name="Klenk H.-P."/>
        </authorList>
    </citation>
    <scope>NUCLEOTIDE SEQUENCE [LARGE SCALE GENOMIC DNA]</scope>
    <source>
        <strain evidence="1 2">DSM 45117</strain>
    </source>
</reference>
<keyword evidence="2" id="KW-1185">Reference proteome</keyword>
<evidence type="ECO:0000313" key="2">
    <source>
        <dbReference type="Proteomes" id="UP000533017"/>
    </source>
</evidence>
<sequence>MDATVEHRMNDRPRKVLGWRTPAEIFNSL</sequence>
<dbReference type="EMBL" id="JACBZA010000001">
    <property type="protein sequence ID" value="NYH85422.1"/>
    <property type="molecule type" value="Genomic_DNA"/>
</dbReference>
<proteinExistence type="predicted"/>
<gene>
    <name evidence="1" type="ORF">FHR37_004273</name>
</gene>
<evidence type="ECO:0000313" key="1">
    <source>
        <dbReference type="EMBL" id="NYH85422.1"/>
    </source>
</evidence>
<protein>
    <submittedName>
        <fullName evidence="1">IS30 family transposase</fullName>
    </submittedName>
</protein>